<dbReference type="InterPro" id="IPR021054">
    <property type="entry name" value="Cell_wall_mannoprotein_1"/>
</dbReference>
<accession>A0ABR3WYB7</accession>
<organism evidence="1 2">
    <name type="scientific">Paecilomyces lecythidis</name>
    <dbReference type="NCBI Taxonomy" id="3004212"/>
    <lineage>
        <taxon>Eukaryota</taxon>
        <taxon>Fungi</taxon>
        <taxon>Dikarya</taxon>
        <taxon>Ascomycota</taxon>
        <taxon>Pezizomycotina</taxon>
        <taxon>Eurotiomycetes</taxon>
        <taxon>Eurotiomycetidae</taxon>
        <taxon>Eurotiales</taxon>
        <taxon>Thermoascaceae</taxon>
        <taxon>Paecilomyces</taxon>
    </lineage>
</organism>
<dbReference type="PANTHER" id="PTHR38123:SF1">
    <property type="entry name" value="HYDROPHOBIC SURFACE BINDING PROTEIN"/>
    <property type="match status" value="1"/>
</dbReference>
<evidence type="ECO:0000313" key="2">
    <source>
        <dbReference type="Proteomes" id="UP001583193"/>
    </source>
</evidence>
<reference evidence="1 2" key="1">
    <citation type="journal article" date="2024" name="IMA Fungus">
        <title>IMA Genome - F19 : A genome assembly and annotation guide to empower mycologists, including annotated draft genome sequences of Ceratocystis pirilliformis, Diaporthe australafricana, Fusarium ophioides, Paecilomyces lecythidis, and Sporothrix stenoceras.</title>
        <authorList>
            <person name="Aylward J."/>
            <person name="Wilson A.M."/>
            <person name="Visagie C.M."/>
            <person name="Spraker J."/>
            <person name="Barnes I."/>
            <person name="Buitendag C."/>
            <person name="Ceriani C."/>
            <person name="Del Mar Angel L."/>
            <person name="du Plessis D."/>
            <person name="Fuchs T."/>
            <person name="Gasser K."/>
            <person name="Kramer D."/>
            <person name="Li W."/>
            <person name="Munsamy K."/>
            <person name="Piso A."/>
            <person name="Price J.L."/>
            <person name="Sonnekus B."/>
            <person name="Thomas C."/>
            <person name="van der Nest A."/>
            <person name="van Dijk A."/>
            <person name="van Heerden A."/>
            <person name="van Vuuren N."/>
            <person name="Yilmaz N."/>
            <person name="Duong T.A."/>
            <person name="van der Merwe N.A."/>
            <person name="Wingfield M.J."/>
            <person name="Wingfield B.D."/>
        </authorList>
    </citation>
    <scope>NUCLEOTIDE SEQUENCE [LARGE SCALE GENOMIC DNA]</scope>
    <source>
        <strain evidence="1 2">CMW 18167</strain>
    </source>
</reference>
<evidence type="ECO:0000313" key="1">
    <source>
        <dbReference type="EMBL" id="KAL1868324.1"/>
    </source>
</evidence>
<name>A0ABR3WYB7_9EURO</name>
<sequence>MACLMIGVAFSVPIFKRDAVTVLSDLKTIGKNLETLDSNILKFDGTRSKAVPLSESASAVMRDLDKTIIDTNKSAAFEPTDSVTVTKASAALEPTILRSLNDISAKHSIIQSANQGGVVFGRLASLRILTDQLARALEKRVTPTNASNIASITSDVDSAYSSAIALYLT</sequence>
<protein>
    <recommendedName>
        <fullName evidence="3">Hydrophobic surface binding protein</fullName>
    </recommendedName>
</protein>
<comment type="caution">
    <text evidence="1">The sequence shown here is derived from an EMBL/GenBank/DDBJ whole genome shotgun (WGS) entry which is preliminary data.</text>
</comment>
<evidence type="ECO:0008006" key="3">
    <source>
        <dbReference type="Google" id="ProtNLM"/>
    </source>
</evidence>
<keyword evidence="2" id="KW-1185">Reference proteome</keyword>
<dbReference type="EMBL" id="JAVDPF010000039">
    <property type="protein sequence ID" value="KAL1868324.1"/>
    <property type="molecule type" value="Genomic_DNA"/>
</dbReference>
<dbReference type="Pfam" id="PF12296">
    <property type="entry name" value="HsbA"/>
    <property type="match status" value="1"/>
</dbReference>
<dbReference type="Gene3D" id="1.20.1280.140">
    <property type="match status" value="1"/>
</dbReference>
<proteinExistence type="predicted"/>
<gene>
    <name evidence="1" type="ORF">Plec18167_008249</name>
</gene>
<dbReference type="Proteomes" id="UP001583193">
    <property type="component" value="Unassembled WGS sequence"/>
</dbReference>
<dbReference type="PANTHER" id="PTHR38123">
    <property type="entry name" value="CELL WALL SERINE-THREONINE-RICH GALACTOMANNOPROTEIN MP1 (AFU_ORTHOLOGUE AFUA_4G03240)"/>
    <property type="match status" value="1"/>
</dbReference>